<comment type="caution">
    <text evidence="2">The sequence shown here is derived from an EMBL/GenBank/DDBJ whole genome shotgun (WGS) entry which is preliminary data.</text>
</comment>
<sequence>MMMVTIPILLLVFVIGMNWLLKKDAKKEVFGTRTSASSVITSPDRNNNQTASSSSRLNVNSTQASSNSKVNTKDLTTEQVKKWVTYSIYSIEHEHATIENIEVSMRDDGLVYAVVRLTDKRLNSGLSRTYRISSEGYLEEESGFSGWKIISKDYHE</sequence>
<accession>A0ABT2F5M9</accession>
<name>A0ABT2F5M9_9STRE</name>
<dbReference type="EMBL" id="JANUXX010000001">
    <property type="protein sequence ID" value="MCS4487749.1"/>
    <property type="molecule type" value="Genomic_DNA"/>
</dbReference>
<proteinExistence type="predicted"/>
<feature type="compositionally biased region" description="Polar residues" evidence="1">
    <location>
        <begin position="36"/>
        <end position="70"/>
    </location>
</feature>
<feature type="region of interest" description="Disordered" evidence="1">
    <location>
        <begin position="36"/>
        <end position="71"/>
    </location>
</feature>
<dbReference type="Proteomes" id="UP001206548">
    <property type="component" value="Unassembled WGS sequence"/>
</dbReference>
<evidence type="ECO:0000256" key="1">
    <source>
        <dbReference type="SAM" id="MobiDB-lite"/>
    </source>
</evidence>
<keyword evidence="3" id="KW-1185">Reference proteome</keyword>
<evidence type="ECO:0000313" key="3">
    <source>
        <dbReference type="Proteomes" id="UP001206548"/>
    </source>
</evidence>
<evidence type="ECO:0000313" key="2">
    <source>
        <dbReference type="EMBL" id="MCS4487749.1"/>
    </source>
</evidence>
<organism evidence="2 3">
    <name type="scientific">Streptococcus sciuri</name>
    <dbReference type="NCBI Taxonomy" id="2973939"/>
    <lineage>
        <taxon>Bacteria</taxon>
        <taxon>Bacillati</taxon>
        <taxon>Bacillota</taxon>
        <taxon>Bacilli</taxon>
        <taxon>Lactobacillales</taxon>
        <taxon>Streptococcaceae</taxon>
        <taxon>Streptococcus</taxon>
    </lineage>
</organism>
<gene>
    <name evidence="2" type="ORF">NXS10_02010</name>
</gene>
<evidence type="ECO:0008006" key="4">
    <source>
        <dbReference type="Google" id="ProtNLM"/>
    </source>
</evidence>
<reference evidence="2 3" key="1">
    <citation type="journal article" date="2023" name="Int. J. Syst. Evol. Microbiol.">
        <title>Streptococcus sciuri sp. nov., Staphylococcus marylandisciuri sp. nov. and Staphylococcus americanisciuri sp. nov., isolated from faeces of eastern grey squirrel (Sciurus carolinensis).</title>
        <authorList>
            <person name="Volokhov D.V."/>
            <person name="Zagorodnyaya T.A."/>
            <person name="Furtak V.A."/>
            <person name="Nattanmai G."/>
            <person name="Randall L."/>
            <person name="Jose S."/>
            <person name="Gao Y."/>
            <person name="Eisenberg T."/>
            <person name="Delmonte P."/>
            <person name="Blom J."/>
            <person name="Mitchell K.K."/>
        </authorList>
    </citation>
    <scope>NUCLEOTIDE SEQUENCE [LARGE SCALE GENOMIC DNA]</scope>
    <source>
        <strain evidence="2 3">SQ9-PEA</strain>
    </source>
</reference>
<protein>
    <recommendedName>
        <fullName evidence="4">Tim44-like domain-containing protein</fullName>
    </recommendedName>
</protein>
<dbReference type="RefSeq" id="WP_259137078.1">
    <property type="nucleotide sequence ID" value="NZ_JANUXX010000001.1"/>
</dbReference>